<dbReference type="PATRIC" id="fig|1278076.4.peg.4892"/>
<gene>
    <name evidence="1" type="ORF">G352_23881</name>
</gene>
<reference evidence="1 2" key="1">
    <citation type="journal article" date="2013" name="Genome Announc.">
        <title>Draft Genome Sequence of Rhodococcus ruber Strain BKS 20-38.</title>
        <authorList>
            <person name="Bala M."/>
            <person name="Kumar S."/>
            <person name="Raghava G.P."/>
            <person name="Mayilraj S."/>
        </authorList>
    </citation>
    <scope>NUCLEOTIDE SEQUENCE [LARGE SCALE GENOMIC DNA]</scope>
    <source>
        <strain evidence="1 2">BKS 20-38</strain>
    </source>
</reference>
<proteinExistence type="predicted"/>
<evidence type="ECO:0000313" key="1">
    <source>
        <dbReference type="EMBL" id="EME53734.1"/>
    </source>
</evidence>
<dbReference type="Proteomes" id="UP000011731">
    <property type="component" value="Unassembled WGS sequence"/>
</dbReference>
<sequence>MAQRITVEGTITPSVLLSTGEQMTVTRSPFIDKLISKGFIHVVADDAPTPAQPAVEDQPVVVVPARNAKREVWAAFLTNLKIEFSDEDGRDELINLYEDSENYVPDDDRG</sequence>
<evidence type="ECO:0000313" key="2">
    <source>
        <dbReference type="Proteomes" id="UP000011731"/>
    </source>
</evidence>
<keyword evidence="2" id="KW-1185">Reference proteome</keyword>
<dbReference type="EMBL" id="AOEX01000093">
    <property type="protein sequence ID" value="EME53734.1"/>
    <property type="molecule type" value="Genomic_DNA"/>
</dbReference>
<protein>
    <submittedName>
        <fullName evidence="1">Uncharacterized protein</fullName>
    </submittedName>
</protein>
<accession>M2YZF4</accession>
<organism evidence="1 2">
    <name type="scientific">Rhodococcus ruber BKS 20-38</name>
    <dbReference type="NCBI Taxonomy" id="1278076"/>
    <lineage>
        <taxon>Bacteria</taxon>
        <taxon>Bacillati</taxon>
        <taxon>Actinomycetota</taxon>
        <taxon>Actinomycetes</taxon>
        <taxon>Mycobacteriales</taxon>
        <taxon>Nocardiaceae</taxon>
        <taxon>Rhodococcus</taxon>
    </lineage>
</organism>
<name>M2YZF4_9NOCA</name>
<dbReference type="AlphaFoldDB" id="M2YZF4"/>
<comment type="caution">
    <text evidence="1">The sequence shown here is derived from an EMBL/GenBank/DDBJ whole genome shotgun (WGS) entry which is preliminary data.</text>
</comment>
<dbReference type="RefSeq" id="WP_003938837.1">
    <property type="nucleotide sequence ID" value="NZ_AOEX01000093.1"/>
</dbReference>